<dbReference type="GO" id="GO:0005125">
    <property type="term" value="F:cytokine activity"/>
    <property type="evidence" value="ECO:0007669"/>
    <property type="project" value="TreeGrafter"/>
</dbReference>
<dbReference type="PANTHER" id="PTHR11848">
    <property type="entry name" value="TGF-BETA FAMILY"/>
    <property type="match status" value="1"/>
</dbReference>
<keyword evidence="3" id="KW-0964">Secreted</keyword>
<dbReference type="CDD" id="cd19378">
    <property type="entry name" value="TGF_beta_DAF7"/>
    <property type="match status" value="1"/>
</dbReference>
<comment type="subcellular location">
    <subcellularLocation>
        <location evidence="1">Secreted</location>
    </subcellularLocation>
</comment>
<keyword evidence="10" id="KW-1185">Reference proteome</keyword>
<dbReference type="AlphaFoldDB" id="A0A0B1TE72"/>
<dbReference type="GO" id="GO:0005615">
    <property type="term" value="C:extracellular space"/>
    <property type="evidence" value="ECO:0007669"/>
    <property type="project" value="TreeGrafter"/>
</dbReference>
<dbReference type="Pfam" id="PF00019">
    <property type="entry name" value="TGF_beta"/>
    <property type="match status" value="1"/>
</dbReference>
<dbReference type="SMART" id="SM00204">
    <property type="entry name" value="TGFB"/>
    <property type="match status" value="1"/>
</dbReference>
<evidence type="ECO:0000256" key="2">
    <source>
        <dbReference type="ARBA" id="ARBA00006656"/>
    </source>
</evidence>
<evidence type="ECO:0000313" key="9">
    <source>
        <dbReference type="EMBL" id="KHJ95863.1"/>
    </source>
</evidence>
<reference evidence="9 10" key="1">
    <citation type="submission" date="2014-03" db="EMBL/GenBank/DDBJ databases">
        <title>Draft genome of the hookworm Oesophagostomum dentatum.</title>
        <authorList>
            <person name="Mitreva M."/>
        </authorList>
    </citation>
    <scope>NUCLEOTIDE SEQUENCE [LARGE SCALE GENOMIC DNA]</scope>
    <source>
        <strain evidence="9 10">OD-Hann</strain>
    </source>
</reference>
<evidence type="ECO:0000256" key="3">
    <source>
        <dbReference type="ARBA" id="ARBA00022525"/>
    </source>
</evidence>
<feature type="chain" id="PRO_5002065882" evidence="7">
    <location>
        <begin position="29"/>
        <end position="359"/>
    </location>
</feature>
<organism evidence="9 10">
    <name type="scientific">Oesophagostomum dentatum</name>
    <name type="common">Nodular worm</name>
    <dbReference type="NCBI Taxonomy" id="61180"/>
    <lineage>
        <taxon>Eukaryota</taxon>
        <taxon>Metazoa</taxon>
        <taxon>Ecdysozoa</taxon>
        <taxon>Nematoda</taxon>
        <taxon>Chromadorea</taxon>
        <taxon>Rhabditida</taxon>
        <taxon>Rhabditina</taxon>
        <taxon>Rhabditomorpha</taxon>
        <taxon>Strongyloidea</taxon>
        <taxon>Strongylidae</taxon>
        <taxon>Oesophagostomum</taxon>
    </lineage>
</organism>
<evidence type="ECO:0000256" key="1">
    <source>
        <dbReference type="ARBA" id="ARBA00004613"/>
    </source>
</evidence>
<gene>
    <name evidence="9" type="ORF">OESDEN_04178</name>
</gene>
<evidence type="ECO:0000313" key="10">
    <source>
        <dbReference type="Proteomes" id="UP000053660"/>
    </source>
</evidence>
<sequence>MVVHGACTMIGIATLALLTVFVPQSAYCSVCADAENSLECLQMMEMARMADLKAQILMELDMLDNNTAQVPDKHKYEYSSIIHGMEQQDGENDEQKDGVERVIVLAVDPYHGASPNALLAQFPVTKQTKQREVLQATLHVFLHLKNNPKNPTAIRIRVRETLPDGELGDEVAAETAIIQESGWVPIQLDPDHLRRWWNEEPITGLVVEALLDGRNVAVHPQNMDQPSENMFLSLLLRPIAPTRFRRQVTPVCTESMNETGCCLYDLYVDFVEFGWNFILAPQKFNARICRGECKKKEPSQAAHNSVVGNETISIEHITAKDLHCCHPTEYDPLKIVYLNQKNQITIARVEGMIAKKCSC</sequence>
<dbReference type="InterPro" id="IPR017948">
    <property type="entry name" value="TGFb_CS"/>
</dbReference>
<feature type="domain" description="TGF-beta family profile" evidence="8">
    <location>
        <begin position="243"/>
        <end position="359"/>
    </location>
</feature>
<dbReference type="PROSITE" id="PS51362">
    <property type="entry name" value="TGF_BETA_2"/>
    <property type="match status" value="1"/>
</dbReference>
<dbReference type="PANTHER" id="PTHR11848:SF303">
    <property type="entry name" value="DAUER LARVA DEVELOPMENT REGULATORY GROWTH FACTOR DAF-7"/>
    <property type="match status" value="1"/>
</dbReference>
<dbReference type="OrthoDB" id="5948587at2759"/>
<comment type="similarity">
    <text evidence="2 6">Belongs to the TGF-beta family.</text>
</comment>
<accession>A0A0B1TE72</accession>
<dbReference type="InterPro" id="IPR001839">
    <property type="entry name" value="TGF-b_C"/>
</dbReference>
<dbReference type="InterPro" id="IPR029034">
    <property type="entry name" value="Cystine-knot_cytokine"/>
</dbReference>
<protein>
    <submittedName>
        <fullName evidence="9">Transforming growth factor beta like domain protein</fullName>
    </submittedName>
</protein>
<evidence type="ECO:0000256" key="7">
    <source>
        <dbReference type="SAM" id="SignalP"/>
    </source>
</evidence>
<keyword evidence="5" id="KW-1015">Disulfide bond</keyword>
<evidence type="ECO:0000256" key="4">
    <source>
        <dbReference type="ARBA" id="ARBA00023030"/>
    </source>
</evidence>
<dbReference type="Proteomes" id="UP000053660">
    <property type="component" value="Unassembled WGS sequence"/>
</dbReference>
<feature type="signal peptide" evidence="7">
    <location>
        <begin position="1"/>
        <end position="28"/>
    </location>
</feature>
<keyword evidence="7" id="KW-0732">Signal</keyword>
<dbReference type="SUPFAM" id="SSF57501">
    <property type="entry name" value="Cystine-knot cytokines"/>
    <property type="match status" value="1"/>
</dbReference>
<dbReference type="GO" id="GO:0008083">
    <property type="term" value="F:growth factor activity"/>
    <property type="evidence" value="ECO:0007669"/>
    <property type="project" value="UniProtKB-KW"/>
</dbReference>
<keyword evidence="4 6" id="KW-0339">Growth factor</keyword>
<evidence type="ECO:0000256" key="6">
    <source>
        <dbReference type="RuleBase" id="RU000354"/>
    </source>
</evidence>
<dbReference type="PROSITE" id="PS00250">
    <property type="entry name" value="TGF_BETA_1"/>
    <property type="match status" value="1"/>
</dbReference>
<dbReference type="InterPro" id="IPR015615">
    <property type="entry name" value="TGF-beta-rel"/>
</dbReference>
<dbReference type="EMBL" id="KN549824">
    <property type="protein sequence ID" value="KHJ95863.1"/>
    <property type="molecule type" value="Genomic_DNA"/>
</dbReference>
<dbReference type="Gene3D" id="2.10.90.10">
    <property type="entry name" value="Cystine-knot cytokines"/>
    <property type="match status" value="1"/>
</dbReference>
<name>A0A0B1TE72_OESDE</name>
<evidence type="ECO:0000256" key="5">
    <source>
        <dbReference type="ARBA" id="ARBA00023157"/>
    </source>
</evidence>
<proteinExistence type="inferred from homology"/>
<evidence type="ECO:0000259" key="8">
    <source>
        <dbReference type="PROSITE" id="PS51362"/>
    </source>
</evidence>